<organism evidence="2 3">
    <name type="scientific">Accumulibacter regalis</name>
    <dbReference type="NCBI Taxonomy" id="522306"/>
    <lineage>
        <taxon>Bacteria</taxon>
        <taxon>Pseudomonadati</taxon>
        <taxon>Pseudomonadota</taxon>
        <taxon>Betaproteobacteria</taxon>
        <taxon>Candidatus Accumulibacter</taxon>
    </lineage>
</organism>
<accession>A0A011R0B4</accession>
<dbReference type="AlphaFoldDB" id="A0A011R0B4"/>
<evidence type="ECO:0000256" key="1">
    <source>
        <dbReference type="SAM" id="MobiDB-lite"/>
    </source>
</evidence>
<dbReference type="GO" id="GO:0016787">
    <property type="term" value="F:hydrolase activity"/>
    <property type="evidence" value="ECO:0007669"/>
    <property type="project" value="UniProtKB-KW"/>
</dbReference>
<dbReference type="Proteomes" id="UP000022141">
    <property type="component" value="Unassembled WGS sequence"/>
</dbReference>
<gene>
    <name evidence="2" type="primary">paaI</name>
    <name evidence="2" type="ORF">AW11_03813</name>
</gene>
<dbReference type="STRING" id="1454004.AW11_03813"/>
<keyword evidence="2" id="KW-0378">Hydrolase</keyword>
<dbReference type="EC" id="3.1.2.-" evidence="2"/>
<keyword evidence="3" id="KW-1185">Reference proteome</keyword>
<feature type="compositionally biased region" description="Basic and acidic residues" evidence="1">
    <location>
        <begin position="54"/>
        <end position="64"/>
    </location>
</feature>
<name>A0A011R0B4_ACCRE</name>
<comment type="caution">
    <text evidence="2">The sequence shown here is derived from an EMBL/GenBank/DDBJ whole genome shotgun (WGS) entry which is preliminary data.</text>
</comment>
<dbReference type="Gene3D" id="3.10.129.10">
    <property type="entry name" value="Hotdog Thioesterase"/>
    <property type="match status" value="1"/>
</dbReference>
<reference evidence="2" key="1">
    <citation type="submission" date="2014-02" db="EMBL/GenBank/DDBJ databases">
        <title>Expanding our view of genomic diversity in Candidatus Accumulibacter clades.</title>
        <authorList>
            <person name="Skennerton C.T."/>
            <person name="Barr J.J."/>
            <person name="Slater F.R."/>
            <person name="Bond P.L."/>
            <person name="Tyson G.W."/>
        </authorList>
    </citation>
    <scope>NUCLEOTIDE SEQUENCE [LARGE SCALE GENOMIC DNA]</scope>
</reference>
<protein>
    <submittedName>
        <fullName evidence="2">Acyl-coenzyme A thioesterase PaaI</fullName>
        <ecNumber evidence="2">3.1.2.-</ecNumber>
    </submittedName>
</protein>
<proteinExistence type="predicted"/>
<dbReference type="EMBL" id="JEMY01000067">
    <property type="protein sequence ID" value="EXI84574.1"/>
    <property type="molecule type" value="Genomic_DNA"/>
</dbReference>
<dbReference type="eggNOG" id="COG2050">
    <property type="taxonomic scope" value="Bacteria"/>
</dbReference>
<evidence type="ECO:0000313" key="2">
    <source>
        <dbReference type="EMBL" id="EXI84574.1"/>
    </source>
</evidence>
<dbReference type="PATRIC" id="fig|1454004.3.peg.3918"/>
<sequence length="83" mass="8849">MFVRRDMVDGHPIRHDRSLFTLADSAFAYPCNRSSRKPAASACPIDCLSLARESEGRAADDGTDRSPTGTAAPLTGAVQGNLQ</sequence>
<feature type="region of interest" description="Disordered" evidence="1">
    <location>
        <begin position="54"/>
        <end position="83"/>
    </location>
</feature>
<evidence type="ECO:0000313" key="3">
    <source>
        <dbReference type="Proteomes" id="UP000022141"/>
    </source>
</evidence>